<gene>
    <name evidence="3" type="ORF">SAMN04489732_12667</name>
</gene>
<sequence>MAVLAVLAGLVLLHGQHCADGMSAMPHGAVSVTSETGTASCASATMADTGSRSTTMLTEVCPAGASAGVVARAAGMPLGSGGMGGVLATCLAFIVAVVSTLLGLRPSWRPVAVAAWLSGRVVRIRAVRPRAPSLAELCLLRT</sequence>
<name>A0A1H8YMP2_9PSEU</name>
<keyword evidence="4" id="KW-1185">Reference proteome</keyword>
<keyword evidence="2" id="KW-0732">Signal</keyword>
<feature type="transmembrane region" description="Helical" evidence="1">
    <location>
        <begin position="85"/>
        <end position="104"/>
    </location>
</feature>
<organism evidence="3 4">
    <name type="scientific">Amycolatopsis saalfeldensis</name>
    <dbReference type="NCBI Taxonomy" id="394193"/>
    <lineage>
        <taxon>Bacteria</taxon>
        <taxon>Bacillati</taxon>
        <taxon>Actinomycetota</taxon>
        <taxon>Actinomycetes</taxon>
        <taxon>Pseudonocardiales</taxon>
        <taxon>Pseudonocardiaceae</taxon>
        <taxon>Amycolatopsis</taxon>
    </lineage>
</organism>
<keyword evidence="1" id="KW-0472">Membrane</keyword>
<dbReference type="Proteomes" id="UP000198582">
    <property type="component" value="Unassembled WGS sequence"/>
</dbReference>
<dbReference type="RefSeq" id="WP_143086397.1">
    <property type="nucleotide sequence ID" value="NZ_FOEF01000026.1"/>
</dbReference>
<reference evidence="3 4" key="1">
    <citation type="submission" date="2016-10" db="EMBL/GenBank/DDBJ databases">
        <authorList>
            <person name="de Groot N.N."/>
        </authorList>
    </citation>
    <scope>NUCLEOTIDE SEQUENCE [LARGE SCALE GENOMIC DNA]</scope>
    <source>
        <strain evidence="3 4">DSM 44993</strain>
    </source>
</reference>
<dbReference type="AlphaFoldDB" id="A0A1H8YMP2"/>
<dbReference type="EMBL" id="FOEF01000026">
    <property type="protein sequence ID" value="SEP53343.1"/>
    <property type="molecule type" value="Genomic_DNA"/>
</dbReference>
<evidence type="ECO:0000313" key="3">
    <source>
        <dbReference type="EMBL" id="SEP53343.1"/>
    </source>
</evidence>
<feature type="chain" id="PRO_5011486185" description="MYXO-CTERM domain-containing protein" evidence="2">
    <location>
        <begin position="20"/>
        <end position="142"/>
    </location>
</feature>
<evidence type="ECO:0000256" key="2">
    <source>
        <dbReference type="SAM" id="SignalP"/>
    </source>
</evidence>
<keyword evidence="1" id="KW-1133">Transmembrane helix</keyword>
<keyword evidence="1" id="KW-0812">Transmembrane</keyword>
<proteinExistence type="predicted"/>
<evidence type="ECO:0000256" key="1">
    <source>
        <dbReference type="SAM" id="Phobius"/>
    </source>
</evidence>
<feature type="signal peptide" evidence="2">
    <location>
        <begin position="1"/>
        <end position="19"/>
    </location>
</feature>
<dbReference type="STRING" id="394193.SAMN04489732_12667"/>
<evidence type="ECO:0008006" key="5">
    <source>
        <dbReference type="Google" id="ProtNLM"/>
    </source>
</evidence>
<protein>
    <recommendedName>
        <fullName evidence="5">MYXO-CTERM domain-containing protein</fullName>
    </recommendedName>
</protein>
<evidence type="ECO:0000313" key="4">
    <source>
        <dbReference type="Proteomes" id="UP000198582"/>
    </source>
</evidence>
<accession>A0A1H8YMP2</accession>